<proteinExistence type="predicted"/>
<dbReference type="EMBL" id="BLXT01001257">
    <property type="protein sequence ID" value="GFN83902.1"/>
    <property type="molecule type" value="Genomic_DNA"/>
</dbReference>
<comment type="caution">
    <text evidence="1">The sequence shown here is derived from an EMBL/GenBank/DDBJ whole genome shotgun (WGS) entry which is preliminary data.</text>
</comment>
<dbReference type="Proteomes" id="UP000735302">
    <property type="component" value="Unassembled WGS sequence"/>
</dbReference>
<sequence>MHFFSTHVTRTRHVCCTCCRSASTGMMLCRDAGLLSGSMSTVVGDGQMRQLLQELIWMRGMAQSTYMQLAVASPLQPSSSRFSVPVYVSGTLTSLSASIPVTVSG</sequence>
<reference evidence="1 2" key="1">
    <citation type="journal article" date="2021" name="Elife">
        <title>Chloroplast acquisition without the gene transfer in kleptoplastic sea slugs, Plakobranchus ocellatus.</title>
        <authorList>
            <person name="Maeda T."/>
            <person name="Takahashi S."/>
            <person name="Yoshida T."/>
            <person name="Shimamura S."/>
            <person name="Takaki Y."/>
            <person name="Nagai Y."/>
            <person name="Toyoda A."/>
            <person name="Suzuki Y."/>
            <person name="Arimoto A."/>
            <person name="Ishii H."/>
            <person name="Satoh N."/>
            <person name="Nishiyama T."/>
            <person name="Hasebe M."/>
            <person name="Maruyama T."/>
            <person name="Minagawa J."/>
            <person name="Obokata J."/>
            <person name="Shigenobu S."/>
        </authorList>
    </citation>
    <scope>NUCLEOTIDE SEQUENCE [LARGE SCALE GENOMIC DNA]</scope>
</reference>
<gene>
    <name evidence="1" type="ORF">PoB_001040800</name>
</gene>
<accession>A0AAV3YNQ2</accession>
<protein>
    <submittedName>
        <fullName evidence="1">Uncharacterized protein</fullName>
    </submittedName>
</protein>
<keyword evidence="2" id="KW-1185">Reference proteome</keyword>
<organism evidence="1 2">
    <name type="scientific">Plakobranchus ocellatus</name>
    <dbReference type="NCBI Taxonomy" id="259542"/>
    <lineage>
        <taxon>Eukaryota</taxon>
        <taxon>Metazoa</taxon>
        <taxon>Spiralia</taxon>
        <taxon>Lophotrochozoa</taxon>
        <taxon>Mollusca</taxon>
        <taxon>Gastropoda</taxon>
        <taxon>Heterobranchia</taxon>
        <taxon>Euthyneura</taxon>
        <taxon>Panpulmonata</taxon>
        <taxon>Sacoglossa</taxon>
        <taxon>Placobranchoidea</taxon>
        <taxon>Plakobranchidae</taxon>
        <taxon>Plakobranchus</taxon>
    </lineage>
</organism>
<dbReference type="AlphaFoldDB" id="A0AAV3YNQ2"/>
<evidence type="ECO:0000313" key="1">
    <source>
        <dbReference type="EMBL" id="GFN83902.1"/>
    </source>
</evidence>
<evidence type="ECO:0000313" key="2">
    <source>
        <dbReference type="Proteomes" id="UP000735302"/>
    </source>
</evidence>
<name>A0AAV3YNQ2_9GAST</name>